<evidence type="ECO:0000313" key="2">
    <source>
        <dbReference type="Proteomes" id="UP000042394"/>
    </source>
</evidence>
<protein>
    <submittedName>
        <fullName evidence="1">Uncharacterized protein</fullName>
    </submittedName>
</protein>
<gene>
    <name evidence="1" type="ORF">ERS008207_02936</name>
</gene>
<dbReference type="EMBL" id="CQPD01000030">
    <property type="protein sequence ID" value="CNU54249.1"/>
    <property type="molecule type" value="Genomic_DNA"/>
</dbReference>
<name>A0A655DAV2_SALET</name>
<reference evidence="1 2" key="1">
    <citation type="submission" date="2015-03" db="EMBL/GenBank/DDBJ databases">
        <authorList>
            <consortium name="Pathogen Informatics"/>
        </authorList>
    </citation>
    <scope>NUCLEOTIDE SEQUENCE [LARGE SCALE GENOMIC DNA]</scope>
    <source>
        <strain evidence="1 2">D4891</strain>
    </source>
</reference>
<accession>A0A655DAV2</accession>
<evidence type="ECO:0000313" key="1">
    <source>
        <dbReference type="EMBL" id="CNU54249.1"/>
    </source>
</evidence>
<dbReference type="Proteomes" id="UP000042394">
    <property type="component" value="Unassembled WGS sequence"/>
</dbReference>
<organism evidence="1 2">
    <name type="scientific">Salmonella enterica subsp. enterica serovar Bovismorbificans</name>
    <dbReference type="NCBI Taxonomy" id="58097"/>
    <lineage>
        <taxon>Bacteria</taxon>
        <taxon>Pseudomonadati</taxon>
        <taxon>Pseudomonadota</taxon>
        <taxon>Gammaproteobacteria</taxon>
        <taxon>Enterobacterales</taxon>
        <taxon>Enterobacteriaceae</taxon>
        <taxon>Salmonella</taxon>
    </lineage>
</organism>
<proteinExistence type="predicted"/>
<dbReference type="AlphaFoldDB" id="A0A655DAV2"/>
<sequence length="60" mass="6727">MNKMYVFTDAELFCTLFCLCGEERAYINASTCNTVIASPGAEHLTRTATEIENPRAWLHA</sequence>